<evidence type="ECO:0000313" key="3">
    <source>
        <dbReference type="Proteomes" id="UP001220256"/>
    </source>
</evidence>
<feature type="compositionally biased region" description="Basic and acidic residues" evidence="1">
    <location>
        <begin position="75"/>
        <end position="84"/>
    </location>
</feature>
<sequence>MERPYLAGVKTGFLFAIVNLATLLNVPDRAFPLVVRPPGLSPGAAMSEHTTEGLGISNNQSSVPVQPKTSLKSCGDARERKLPKDYAPGRPSRSQEAAYDSH</sequence>
<gene>
    <name evidence="2" type="ORF">N7505_007470</name>
</gene>
<organism evidence="2 3">
    <name type="scientific">Penicillium chrysogenum</name>
    <name type="common">Penicillium notatum</name>
    <dbReference type="NCBI Taxonomy" id="5076"/>
    <lineage>
        <taxon>Eukaryota</taxon>
        <taxon>Fungi</taxon>
        <taxon>Dikarya</taxon>
        <taxon>Ascomycota</taxon>
        <taxon>Pezizomycotina</taxon>
        <taxon>Eurotiomycetes</taxon>
        <taxon>Eurotiomycetidae</taxon>
        <taxon>Eurotiales</taxon>
        <taxon>Aspergillaceae</taxon>
        <taxon>Penicillium</taxon>
        <taxon>Penicillium chrysogenum species complex</taxon>
    </lineage>
</organism>
<keyword evidence="3" id="KW-1185">Reference proteome</keyword>
<feature type="compositionally biased region" description="Polar residues" evidence="1">
    <location>
        <begin position="56"/>
        <end position="72"/>
    </location>
</feature>
<dbReference type="EMBL" id="JAPVEB010000004">
    <property type="protein sequence ID" value="KAJ5264677.1"/>
    <property type="molecule type" value="Genomic_DNA"/>
</dbReference>
<feature type="region of interest" description="Disordered" evidence="1">
    <location>
        <begin position="38"/>
        <end position="102"/>
    </location>
</feature>
<protein>
    <submittedName>
        <fullName evidence="2">Uncharacterized protein</fullName>
    </submittedName>
</protein>
<comment type="caution">
    <text evidence="2">The sequence shown here is derived from an EMBL/GenBank/DDBJ whole genome shotgun (WGS) entry which is preliminary data.</text>
</comment>
<reference evidence="2 3" key="1">
    <citation type="journal article" date="2023" name="IMA Fungus">
        <title>Comparative genomic study of the Penicillium genus elucidates a diverse pangenome and 15 lateral gene transfer events.</title>
        <authorList>
            <person name="Petersen C."/>
            <person name="Sorensen T."/>
            <person name="Nielsen M.R."/>
            <person name="Sondergaard T.E."/>
            <person name="Sorensen J.L."/>
            <person name="Fitzpatrick D.A."/>
            <person name="Frisvad J.C."/>
            <person name="Nielsen K.L."/>
        </authorList>
    </citation>
    <scope>NUCLEOTIDE SEQUENCE [LARGE SCALE GENOMIC DNA]</scope>
    <source>
        <strain evidence="2 3">IBT 3361</strain>
    </source>
</reference>
<accession>A0ABQ8WDJ1</accession>
<evidence type="ECO:0000313" key="2">
    <source>
        <dbReference type="EMBL" id="KAJ5264677.1"/>
    </source>
</evidence>
<dbReference type="Proteomes" id="UP001220256">
    <property type="component" value="Unassembled WGS sequence"/>
</dbReference>
<evidence type="ECO:0000256" key="1">
    <source>
        <dbReference type="SAM" id="MobiDB-lite"/>
    </source>
</evidence>
<proteinExistence type="predicted"/>
<name>A0ABQ8WDJ1_PENCH</name>